<reference evidence="3 4" key="1">
    <citation type="submission" date="2023-05" db="EMBL/GenBank/DDBJ databases">
        <title>B98-5 Cell Line De Novo Hybrid Assembly: An Optical Mapping Approach.</title>
        <authorList>
            <person name="Kananen K."/>
            <person name="Auerbach J.A."/>
            <person name="Kautto E."/>
            <person name="Blachly J.S."/>
        </authorList>
    </citation>
    <scope>NUCLEOTIDE SEQUENCE [LARGE SCALE GENOMIC DNA]</scope>
    <source>
        <strain evidence="3">B95-8</strain>
        <tissue evidence="3">Cell line</tissue>
    </source>
</reference>
<feature type="compositionally biased region" description="Basic and acidic residues" evidence="2">
    <location>
        <begin position="653"/>
        <end position="670"/>
    </location>
</feature>
<evidence type="ECO:0000313" key="3">
    <source>
        <dbReference type="EMBL" id="KAK2106456.1"/>
    </source>
</evidence>
<protein>
    <submittedName>
        <fullName evidence="3">Thyroid hormone receptor-associated protein 3</fullName>
    </submittedName>
</protein>
<feature type="compositionally biased region" description="Acidic residues" evidence="2">
    <location>
        <begin position="973"/>
        <end position="983"/>
    </location>
</feature>
<feature type="region of interest" description="Disordered" evidence="2">
    <location>
        <begin position="336"/>
        <end position="551"/>
    </location>
</feature>
<evidence type="ECO:0000256" key="1">
    <source>
        <dbReference type="ARBA" id="ARBA00006481"/>
    </source>
</evidence>
<comment type="similarity">
    <text evidence="1">Belongs to the BCLAF1/THRAP3 family.</text>
</comment>
<feature type="region of interest" description="Disordered" evidence="2">
    <location>
        <begin position="15"/>
        <end position="55"/>
    </location>
</feature>
<feature type="compositionally biased region" description="Low complexity" evidence="2">
    <location>
        <begin position="128"/>
        <end position="137"/>
    </location>
</feature>
<feature type="region of interest" description="Disordered" evidence="2">
    <location>
        <begin position="653"/>
        <end position="761"/>
    </location>
</feature>
<feature type="compositionally biased region" description="Basic and acidic residues" evidence="2">
    <location>
        <begin position="115"/>
        <end position="126"/>
    </location>
</feature>
<feature type="region of interest" description="Disordered" evidence="2">
    <location>
        <begin position="88"/>
        <end position="314"/>
    </location>
</feature>
<dbReference type="Proteomes" id="UP001266305">
    <property type="component" value="Unassembled WGS sequence"/>
</dbReference>
<evidence type="ECO:0000313" key="4">
    <source>
        <dbReference type="Proteomes" id="UP001266305"/>
    </source>
</evidence>
<evidence type="ECO:0000256" key="2">
    <source>
        <dbReference type="SAM" id="MobiDB-lite"/>
    </source>
</evidence>
<dbReference type="PANTHER" id="PTHR15268">
    <property type="entry name" value="THRAP3/BCLAF1"/>
    <property type="match status" value="1"/>
</dbReference>
<feature type="compositionally biased region" description="Basic and acidic residues" evidence="2">
    <location>
        <begin position="404"/>
        <end position="442"/>
    </location>
</feature>
<keyword evidence="3" id="KW-0675">Receptor</keyword>
<feature type="compositionally biased region" description="Polar residues" evidence="2">
    <location>
        <begin position="253"/>
        <end position="271"/>
    </location>
</feature>
<feature type="compositionally biased region" description="Basic residues" evidence="2">
    <location>
        <begin position="92"/>
        <end position="114"/>
    </location>
</feature>
<feature type="compositionally biased region" description="Basic and acidic residues" evidence="2">
    <location>
        <begin position="681"/>
        <end position="751"/>
    </location>
</feature>
<dbReference type="InterPro" id="IPR029199">
    <property type="entry name" value="THRAP3_BCLAF1"/>
</dbReference>
<feature type="compositionally biased region" description="Basic and acidic residues" evidence="2">
    <location>
        <begin position="924"/>
        <end position="938"/>
    </location>
</feature>
<dbReference type="Pfam" id="PF15440">
    <property type="entry name" value="THRAP3_BCLAF1"/>
    <property type="match status" value="1"/>
</dbReference>
<proteinExistence type="inferred from homology"/>
<organism evidence="3 4">
    <name type="scientific">Saguinus oedipus</name>
    <name type="common">Cotton-top tamarin</name>
    <name type="synonym">Oedipomidas oedipus</name>
    <dbReference type="NCBI Taxonomy" id="9490"/>
    <lineage>
        <taxon>Eukaryota</taxon>
        <taxon>Metazoa</taxon>
        <taxon>Chordata</taxon>
        <taxon>Craniata</taxon>
        <taxon>Vertebrata</taxon>
        <taxon>Euteleostomi</taxon>
        <taxon>Mammalia</taxon>
        <taxon>Eutheria</taxon>
        <taxon>Euarchontoglires</taxon>
        <taxon>Primates</taxon>
        <taxon>Haplorrhini</taxon>
        <taxon>Platyrrhini</taxon>
        <taxon>Cebidae</taxon>
        <taxon>Callitrichinae</taxon>
        <taxon>Saguinus</taxon>
    </lineage>
</organism>
<keyword evidence="4" id="KW-1185">Reference proteome</keyword>
<name>A0ABQ9VB18_SAGOE</name>
<dbReference type="PANTHER" id="PTHR15268:SF16">
    <property type="entry name" value="THYROID HORMONE RECEPTOR-ASSOCIATED PROTEIN 3"/>
    <property type="match status" value="1"/>
</dbReference>
<feature type="compositionally biased region" description="Basic and acidic residues" evidence="2">
    <location>
        <begin position="485"/>
        <end position="511"/>
    </location>
</feature>
<feature type="compositionally biased region" description="Low complexity" evidence="2">
    <location>
        <begin position="276"/>
        <end position="302"/>
    </location>
</feature>
<feature type="region of interest" description="Disordered" evidence="2">
    <location>
        <begin position="814"/>
        <end position="998"/>
    </location>
</feature>
<feature type="compositionally biased region" description="Low complexity" evidence="2">
    <location>
        <begin position="16"/>
        <end position="26"/>
    </location>
</feature>
<sequence length="998" mass="112901">MLFKNSNICLSFPFHSSSRSRSRSYSPAHNRERNHPRVYQNRDFRGHNRGYRRPYYFRGRNRGFYPWGQYNRGGYGNYRSNWQNYRQAYSPRRGRSRSRSPKRRSPSPRSRSHSRNSDKSSSDRSRRSSSSRSSSNHSRVESSKRKSAKEKKSSSKDSRPSQAAGDNQGDETKEQAFSGGTSQDTKASESSKPWPDATYGTGSASRASAVSELSPRERSPALKSPLQSVVVRRRSPRPSPVPKPSPPLSSTSQMGSSLPSGAGYQSGTHQGQFDHGSGSLSPSKKSPVGKSPPSTGSTYGSSLKEESAAPGGAAYTKRQLLDPLAPTIYYVRSASAHHGEELHPQYPPVEETGQNGKGQGLVQEGLVLKPQGLGDGKMKSDSFAPKTDSEKPFRGSQSPKRYKLRDDFEKKMADFHKEEMDDQDKDKAKGRKESEFDDEPKFMSKVIGANKNQEEEKSGKWEGLVYAPPGKEKQRKTEELEEESFSERSKKEDRGKRTEGGHRGFVPEKNFRVTAYKAVQDKSSSPPPRKTSESRDKLGAKGDFSTGKSSFSITREAQVNVRMDSFDEDLARPSGLLAQERKLCRDLVHSNKKEQEFRSIFQHIQSAQSQRSPSELFAQHIVTIVHHVKEHHFGSSGMTLHERFTKYLKRGTEQEAAKNKKSPEIHRRIDISPSTFRKHGLAHDEMKSPREPGYKAEGKYKDDPVDLRLDIERRKKHKERDLKRGKSRESVDSRDSSHSRERSAEKTEKTHKGSKKQNQCVLVRSREHGAFQNGRMTNGRLLTFGWLCYSSTSGSLALPPEAFSNHYHMAGLHRRARDRSRSSSSSSQSSHSYKAEEYTEETEEREESTTGFDKSRLGTKDFVGPSERGGGRARGTFQFRARGRGWGRGNYSGNNNNNSNNDFQKRNREEEWDPEYTPKSKKYYLHDDREGEGSEKWVSRGRGRGAFPRGRGRFMFRKSSTSPKWAHDKFSGEEGEIEDDESGTENREEKDNLQPATE</sequence>
<dbReference type="EMBL" id="JASSZA010000007">
    <property type="protein sequence ID" value="KAK2106456.1"/>
    <property type="molecule type" value="Genomic_DNA"/>
</dbReference>
<accession>A0ABQ9VB18</accession>
<feature type="compositionally biased region" description="Polar residues" evidence="2">
    <location>
        <begin position="178"/>
        <end position="191"/>
    </location>
</feature>
<feature type="compositionally biased region" description="Basic and acidic residues" evidence="2">
    <location>
        <begin position="29"/>
        <end position="46"/>
    </location>
</feature>
<gene>
    <name evidence="3" type="primary">THRAP3</name>
    <name evidence="3" type="ORF">P7K49_015970</name>
</gene>
<feature type="compositionally biased region" description="Basic and acidic residues" evidence="2">
    <location>
        <begin position="530"/>
        <end position="540"/>
    </location>
</feature>
<feature type="compositionally biased region" description="Low complexity" evidence="2">
    <location>
        <begin position="891"/>
        <end position="902"/>
    </location>
</feature>
<feature type="compositionally biased region" description="Low complexity" evidence="2">
    <location>
        <begin position="822"/>
        <end position="832"/>
    </location>
</feature>
<comment type="caution">
    <text evidence="3">The sequence shown here is derived from an EMBL/GenBank/DDBJ whole genome shotgun (WGS) entry which is preliminary data.</text>
</comment>
<feature type="compositionally biased region" description="Pro residues" evidence="2">
    <location>
        <begin position="237"/>
        <end position="247"/>
    </location>
</feature>
<feature type="compositionally biased region" description="Basic and acidic residues" evidence="2">
    <location>
        <begin position="138"/>
        <end position="159"/>
    </location>
</feature>